<dbReference type="Gene3D" id="2.10.90.10">
    <property type="entry name" value="Cystine-knot cytokines"/>
    <property type="match status" value="1"/>
</dbReference>
<feature type="signal peptide" evidence="1">
    <location>
        <begin position="1"/>
        <end position="22"/>
    </location>
</feature>
<proteinExistence type="predicted"/>
<dbReference type="Proteomes" id="UP000770661">
    <property type="component" value="Unassembled WGS sequence"/>
</dbReference>
<reference evidence="2" key="1">
    <citation type="submission" date="2020-07" db="EMBL/GenBank/DDBJ databases">
        <title>The High-quality genome of the commercially important snow crab, Chionoecetes opilio.</title>
        <authorList>
            <person name="Jeong J.-H."/>
            <person name="Ryu S."/>
        </authorList>
    </citation>
    <scope>NUCLEOTIDE SEQUENCE</scope>
    <source>
        <strain evidence="2">MADBK_172401_WGS</strain>
        <tissue evidence="2">Digestive gland</tissue>
    </source>
</reference>
<dbReference type="SUPFAM" id="SSF57501">
    <property type="entry name" value="Cystine-knot cytokines"/>
    <property type="match status" value="1"/>
</dbReference>
<comment type="caution">
    <text evidence="2">The sequence shown here is derived from an EMBL/GenBank/DDBJ whole genome shotgun (WGS) entry which is preliminary data.</text>
</comment>
<evidence type="ECO:0000313" key="2">
    <source>
        <dbReference type="EMBL" id="KAG0715689.1"/>
    </source>
</evidence>
<dbReference type="InterPro" id="IPR029034">
    <property type="entry name" value="Cystine-knot_cytokine"/>
</dbReference>
<accession>A0A8J4Y2L8</accession>
<dbReference type="EMBL" id="JACEEZ010019466">
    <property type="protein sequence ID" value="KAG0715689.1"/>
    <property type="molecule type" value="Genomic_DNA"/>
</dbReference>
<keyword evidence="1" id="KW-0732">Signal</keyword>
<protein>
    <submittedName>
        <fullName evidence="2">Uncharacterized protein</fullName>
    </submittedName>
</protein>
<feature type="chain" id="PRO_5035281655" evidence="1">
    <location>
        <begin position="23"/>
        <end position="131"/>
    </location>
</feature>
<gene>
    <name evidence="2" type="ORF">GWK47_011375</name>
</gene>
<keyword evidence="3" id="KW-1185">Reference proteome</keyword>
<name>A0A8J4Y2L8_CHIOP</name>
<sequence length="131" mass="14740">MATMSPTSKILLVLVLLLVGTCLPDAGSKLREQREALEKLECEPKETWVYIESQLGPHDDLPDNTFYPHVVSVLRCLNESSFCGDPRRGVPHKTCKPDTIGPKDVVVKLYNDVELTRKITVMENKSCKCMH</sequence>
<dbReference type="OrthoDB" id="10578559at2759"/>
<evidence type="ECO:0000256" key="1">
    <source>
        <dbReference type="SAM" id="SignalP"/>
    </source>
</evidence>
<organism evidence="2 3">
    <name type="scientific">Chionoecetes opilio</name>
    <name type="common">Atlantic snow crab</name>
    <name type="synonym">Cancer opilio</name>
    <dbReference type="NCBI Taxonomy" id="41210"/>
    <lineage>
        <taxon>Eukaryota</taxon>
        <taxon>Metazoa</taxon>
        <taxon>Ecdysozoa</taxon>
        <taxon>Arthropoda</taxon>
        <taxon>Crustacea</taxon>
        <taxon>Multicrustacea</taxon>
        <taxon>Malacostraca</taxon>
        <taxon>Eumalacostraca</taxon>
        <taxon>Eucarida</taxon>
        <taxon>Decapoda</taxon>
        <taxon>Pleocyemata</taxon>
        <taxon>Brachyura</taxon>
        <taxon>Eubrachyura</taxon>
        <taxon>Majoidea</taxon>
        <taxon>Majidae</taxon>
        <taxon>Chionoecetes</taxon>
    </lineage>
</organism>
<dbReference type="AlphaFoldDB" id="A0A8J4Y2L8"/>
<evidence type="ECO:0000313" key="3">
    <source>
        <dbReference type="Proteomes" id="UP000770661"/>
    </source>
</evidence>